<dbReference type="KEGG" id="pbor:BSF38_04812"/>
<evidence type="ECO:0000256" key="1">
    <source>
        <dbReference type="SAM" id="MobiDB-lite"/>
    </source>
</evidence>
<dbReference type="AlphaFoldDB" id="A0A1U7CWH5"/>
<dbReference type="Proteomes" id="UP000186309">
    <property type="component" value="Chromosome"/>
</dbReference>
<organism evidence="2 3">
    <name type="scientific">Paludisphaera borealis</name>
    <dbReference type="NCBI Taxonomy" id="1387353"/>
    <lineage>
        <taxon>Bacteria</taxon>
        <taxon>Pseudomonadati</taxon>
        <taxon>Planctomycetota</taxon>
        <taxon>Planctomycetia</taxon>
        <taxon>Isosphaerales</taxon>
        <taxon>Isosphaeraceae</taxon>
        <taxon>Paludisphaera</taxon>
    </lineage>
</organism>
<evidence type="ECO:0000313" key="2">
    <source>
        <dbReference type="EMBL" id="APW63248.1"/>
    </source>
</evidence>
<feature type="region of interest" description="Disordered" evidence="1">
    <location>
        <begin position="254"/>
        <end position="309"/>
    </location>
</feature>
<protein>
    <submittedName>
        <fullName evidence="2">Uncharacterized protein</fullName>
    </submittedName>
</protein>
<gene>
    <name evidence="2" type="ORF">BSF38_04812</name>
</gene>
<sequence>MSSIDTTPAVAPSNTDSDLSDAARFIRKAEEIHAAVDPRIPDYRAAFKLARALRGVSADPTPLAPAAAHFCVLQGRDFDNFYGGYFLRAFALVRFPGDTNPLALAWIVGEVTPYPCLDLTPKYKRFVSMCYLLSRGNPGRTFFVARTQLEQLSGLKSNTVTQFLRWMGDERLIVCVSDDYTFHPRKGDLAKSKEYKFVGPDLPPAPSDEPDAPAGWPLYLDDVVYPDESDPTSAPVALDVAPEPDQVVRDQLVAEKPAHVVEPTPAPEYEDDPRDGDPWPFGDDEPSPPPPAPIATPRNPSEKWEEVRRRAETLARTPTFLRRFEDNLSNLEDKAVSAVLQLTKLGTIQEVRAEGAKSREGNLASFDDFHRIHRDFPVRLSVGRYVFHYDDVATNLLNDVTSSSMYSAWIDLRSRYPHEKRLGVIFPWSRVKTGVRGCGSFCVLHNHHSDVAQRDRSFRISFALKSGLLLHLEPLPAFVASLAVSAACPPVPEPAPAAAPVGPAPAGPESWSLDRDDVMPADESAPEPVFPDDAPESGSVRKPMRPAWFVAARAALSS</sequence>
<name>A0A1U7CWH5_9BACT</name>
<feature type="compositionally biased region" description="Pro residues" evidence="1">
    <location>
        <begin position="494"/>
        <end position="506"/>
    </location>
</feature>
<feature type="region of interest" description="Disordered" evidence="1">
    <location>
        <begin position="494"/>
        <end position="541"/>
    </location>
</feature>
<accession>A0A1U7CWH5</accession>
<keyword evidence="3" id="KW-1185">Reference proteome</keyword>
<dbReference type="RefSeq" id="WP_076349627.1">
    <property type="nucleotide sequence ID" value="NZ_CP019082.1"/>
</dbReference>
<reference evidence="3" key="1">
    <citation type="submission" date="2016-12" db="EMBL/GenBank/DDBJ databases">
        <title>Comparative genomics of four Isosphaeraceae planctomycetes: a common pool of plasmids and glycoside hydrolase genes.</title>
        <authorList>
            <person name="Ivanova A."/>
        </authorList>
    </citation>
    <scope>NUCLEOTIDE SEQUENCE [LARGE SCALE GENOMIC DNA]</scope>
    <source>
        <strain evidence="3">PX4</strain>
    </source>
</reference>
<evidence type="ECO:0000313" key="3">
    <source>
        <dbReference type="Proteomes" id="UP000186309"/>
    </source>
</evidence>
<dbReference type="EMBL" id="CP019082">
    <property type="protein sequence ID" value="APW63248.1"/>
    <property type="molecule type" value="Genomic_DNA"/>
</dbReference>
<proteinExistence type="predicted"/>
<feature type="compositionally biased region" description="Basic and acidic residues" evidence="1">
    <location>
        <begin position="300"/>
        <end position="309"/>
    </location>
</feature>